<dbReference type="AlphaFoldDB" id="A0A8D6U831"/>
<dbReference type="EMBL" id="LR822027">
    <property type="protein sequence ID" value="CAD0152879.1"/>
    <property type="molecule type" value="Genomic_DNA"/>
</dbReference>
<dbReference type="Proteomes" id="UP000509791">
    <property type="component" value="Chromosome"/>
</dbReference>
<proteinExistence type="predicted"/>
<evidence type="ECO:0000313" key="2">
    <source>
        <dbReference type="Proteomes" id="UP000509791"/>
    </source>
</evidence>
<reference evidence="1 2" key="1">
    <citation type="submission" date="2020-06" db="EMBL/GenBank/DDBJ databases">
        <authorList>
            <person name="Chuat V."/>
        </authorList>
    </citation>
    <scope>NUCLEOTIDE SEQUENCE [LARGE SCALE GENOMIC DNA]</scope>
    <source>
        <strain evidence="1">STH_CIRM_998</strain>
    </source>
</reference>
<organism evidence="1 2">
    <name type="scientific">Streptococcus thermophilus</name>
    <dbReference type="NCBI Taxonomy" id="1308"/>
    <lineage>
        <taxon>Bacteria</taxon>
        <taxon>Bacillati</taxon>
        <taxon>Bacillota</taxon>
        <taxon>Bacilli</taxon>
        <taxon>Lactobacillales</taxon>
        <taxon>Streptococcaceae</taxon>
        <taxon>Streptococcus</taxon>
    </lineage>
</organism>
<accession>A0A8D6U831</accession>
<dbReference type="RefSeq" id="WP_179972131.1">
    <property type="nucleotide sequence ID" value="NZ_LR822023.1"/>
</dbReference>
<protein>
    <submittedName>
        <fullName evidence="1">Uncharacterized protein</fullName>
    </submittedName>
</protein>
<evidence type="ECO:0000313" key="1">
    <source>
        <dbReference type="EMBL" id="CAD0152879.1"/>
    </source>
</evidence>
<sequence length="55" mass="6299">MTNKEKQSRNMILAEIMSNMNVSKAKAESLLSELEAFKLVKFDSKGNFYLQAIEE</sequence>
<gene>
    <name evidence="1" type="ORF">STHERMO_1598</name>
</gene>
<name>A0A8D6U831_STRTR</name>